<protein>
    <recommendedName>
        <fullName evidence="4">SP-RING-type domain-containing protein</fullName>
    </recommendedName>
</protein>
<dbReference type="Proteomes" id="UP000002640">
    <property type="component" value="Unassembled WGS sequence"/>
</dbReference>
<evidence type="ECO:0000256" key="2">
    <source>
        <dbReference type="ARBA" id="ARBA00022771"/>
    </source>
</evidence>
<name>G5A2J2_PHYSP</name>
<evidence type="ECO:0000313" key="5">
    <source>
        <dbReference type="EMBL" id="EGZ09882.1"/>
    </source>
</evidence>
<dbReference type="Pfam" id="PF11789">
    <property type="entry name" value="zf-Nse"/>
    <property type="match status" value="1"/>
</dbReference>
<dbReference type="SUPFAM" id="SSF57850">
    <property type="entry name" value="RING/U-box"/>
    <property type="match status" value="1"/>
</dbReference>
<dbReference type="EMBL" id="JH159159">
    <property type="protein sequence ID" value="EGZ09882.1"/>
    <property type="molecule type" value="Genomic_DNA"/>
</dbReference>
<dbReference type="AlphaFoldDB" id="G5A2J2"/>
<dbReference type="SMR" id="G5A2J2"/>
<reference evidence="5 6" key="1">
    <citation type="journal article" date="2006" name="Science">
        <title>Phytophthora genome sequences uncover evolutionary origins and mechanisms of pathogenesis.</title>
        <authorList>
            <person name="Tyler B.M."/>
            <person name="Tripathy S."/>
            <person name="Zhang X."/>
            <person name="Dehal P."/>
            <person name="Jiang R.H."/>
            <person name="Aerts A."/>
            <person name="Arredondo F.D."/>
            <person name="Baxter L."/>
            <person name="Bensasson D."/>
            <person name="Beynon J.L."/>
            <person name="Chapman J."/>
            <person name="Damasceno C.M."/>
            <person name="Dorrance A.E."/>
            <person name="Dou D."/>
            <person name="Dickerman A.W."/>
            <person name="Dubchak I.L."/>
            <person name="Garbelotto M."/>
            <person name="Gijzen M."/>
            <person name="Gordon S.G."/>
            <person name="Govers F."/>
            <person name="Grunwald N.J."/>
            <person name="Huang W."/>
            <person name="Ivors K.L."/>
            <person name="Jones R.W."/>
            <person name="Kamoun S."/>
            <person name="Krampis K."/>
            <person name="Lamour K.H."/>
            <person name="Lee M.K."/>
            <person name="McDonald W.H."/>
            <person name="Medina M."/>
            <person name="Meijer H.J."/>
            <person name="Nordberg E.K."/>
            <person name="Maclean D.J."/>
            <person name="Ospina-Giraldo M.D."/>
            <person name="Morris P.F."/>
            <person name="Phuntumart V."/>
            <person name="Putnam N.H."/>
            <person name="Rash S."/>
            <person name="Rose J.K."/>
            <person name="Sakihama Y."/>
            <person name="Salamov A.A."/>
            <person name="Savidor A."/>
            <person name="Scheuring C.F."/>
            <person name="Smith B.M."/>
            <person name="Sobral B.W."/>
            <person name="Terry A."/>
            <person name="Torto-Alalibo T.A."/>
            <person name="Win J."/>
            <person name="Xu Z."/>
            <person name="Zhang H."/>
            <person name="Grigoriev I.V."/>
            <person name="Rokhsar D.S."/>
            <person name="Boore J.L."/>
        </authorList>
    </citation>
    <scope>NUCLEOTIDE SEQUENCE [LARGE SCALE GENOMIC DNA]</scope>
    <source>
        <strain evidence="5 6">P6497</strain>
    </source>
</reference>
<evidence type="ECO:0000256" key="3">
    <source>
        <dbReference type="ARBA" id="ARBA00022833"/>
    </source>
</evidence>
<dbReference type="KEGG" id="psoj:PHYSODRAFT_338599"/>
<evidence type="ECO:0000259" key="4">
    <source>
        <dbReference type="Pfam" id="PF11789"/>
    </source>
</evidence>
<dbReference type="Gene3D" id="3.30.40.10">
    <property type="entry name" value="Zinc/RING finger domain, C3HC4 (zinc finger)"/>
    <property type="match status" value="1"/>
</dbReference>
<dbReference type="STRING" id="1094619.G5A2J2"/>
<feature type="domain" description="SP-RING-type" evidence="4">
    <location>
        <begin position="136"/>
        <end position="178"/>
    </location>
</feature>
<sequence length="329" mass="37203">MDSFLSSTSEVQSARELAEESKSALVDLAIILKRRIEVLEQQIKDKHHETITLSAAKEIIQHKLQDERCAFASKREQLWNEIERVDLTQAEDDSPPPREQQQSAFDEERAQLLEQASDAARTQQDVSIRNLAQREGMLTCPISLELFVDPVVKKCCGKTFSSEALRQALMRSSLCPFCRAPTVSFYPNRDVATLVELHRAERSVLGLPELPAPSNDEAVERGPPISDATCSTIVEAPLAPVKVDIEINAEVVKVEEQNRSNISDMPEAPRIDYKARSRQPWLLRLNLDFELEFLVKLQIELVKLRLKLCLEFRLGPVLMISQEAIISSF</sequence>
<accession>G5A2J2</accession>
<dbReference type="GO" id="GO:0008270">
    <property type="term" value="F:zinc ion binding"/>
    <property type="evidence" value="ECO:0007669"/>
    <property type="project" value="UniProtKB-KW"/>
</dbReference>
<dbReference type="InterPro" id="IPR013083">
    <property type="entry name" value="Znf_RING/FYVE/PHD"/>
</dbReference>
<keyword evidence="2" id="KW-0863">Zinc-finger</keyword>
<dbReference type="RefSeq" id="XP_009534743.1">
    <property type="nucleotide sequence ID" value="XM_009536448.1"/>
</dbReference>
<keyword evidence="6" id="KW-1185">Reference proteome</keyword>
<proteinExistence type="predicted"/>
<keyword evidence="1" id="KW-0479">Metal-binding</keyword>
<gene>
    <name evidence="5" type="ORF">PHYSODRAFT_338599</name>
</gene>
<evidence type="ECO:0000313" key="6">
    <source>
        <dbReference type="Proteomes" id="UP000002640"/>
    </source>
</evidence>
<organism evidence="5 6">
    <name type="scientific">Phytophthora sojae (strain P6497)</name>
    <name type="common">Soybean stem and root rot agent</name>
    <name type="synonym">Phytophthora megasperma f. sp. glycines</name>
    <dbReference type="NCBI Taxonomy" id="1094619"/>
    <lineage>
        <taxon>Eukaryota</taxon>
        <taxon>Sar</taxon>
        <taxon>Stramenopiles</taxon>
        <taxon>Oomycota</taxon>
        <taxon>Peronosporomycetes</taxon>
        <taxon>Peronosporales</taxon>
        <taxon>Peronosporaceae</taxon>
        <taxon>Phytophthora</taxon>
    </lineage>
</organism>
<evidence type="ECO:0000256" key="1">
    <source>
        <dbReference type="ARBA" id="ARBA00022723"/>
    </source>
</evidence>
<dbReference type="GeneID" id="20647599"/>
<keyword evidence="3" id="KW-0862">Zinc</keyword>
<dbReference type="InterPro" id="IPR004181">
    <property type="entry name" value="Znf_MIZ"/>
</dbReference>
<dbReference type="InParanoid" id="G5A2J2"/>